<evidence type="ECO:0000313" key="4">
    <source>
        <dbReference type="Proteomes" id="UP001497744"/>
    </source>
</evidence>
<feature type="domain" description="PITH" evidence="2">
    <location>
        <begin position="73"/>
        <end position="243"/>
    </location>
</feature>
<protein>
    <submittedName>
        <fullName evidence="3">PITH domain protein</fullName>
    </submittedName>
</protein>
<dbReference type="GeneID" id="94196466"/>
<dbReference type="PANTHER" id="PTHR12175">
    <property type="entry name" value="AD039 HT014 THIOREDOXIN FAMILY TRP26"/>
    <property type="match status" value="1"/>
</dbReference>
<name>A0AAV4LZA3_BABCB</name>
<organism evidence="3 4">
    <name type="scientific">Babesia caballi</name>
    <dbReference type="NCBI Taxonomy" id="5871"/>
    <lineage>
        <taxon>Eukaryota</taxon>
        <taxon>Sar</taxon>
        <taxon>Alveolata</taxon>
        <taxon>Apicomplexa</taxon>
        <taxon>Aconoidasida</taxon>
        <taxon>Piroplasmida</taxon>
        <taxon>Babesiidae</taxon>
        <taxon>Babesia</taxon>
    </lineage>
</organism>
<evidence type="ECO:0000313" key="3">
    <source>
        <dbReference type="EMBL" id="GIX64985.1"/>
    </source>
</evidence>
<dbReference type="Proteomes" id="UP001497744">
    <property type="component" value="Unassembled WGS sequence"/>
</dbReference>
<dbReference type="InterPro" id="IPR010400">
    <property type="entry name" value="PITH_dom"/>
</dbReference>
<dbReference type="RefSeq" id="XP_067717054.1">
    <property type="nucleotide sequence ID" value="XM_067860953.1"/>
</dbReference>
<dbReference type="GO" id="GO:0005737">
    <property type="term" value="C:cytoplasm"/>
    <property type="evidence" value="ECO:0007669"/>
    <property type="project" value="UniProtKB-ARBA"/>
</dbReference>
<dbReference type="SUPFAM" id="SSF49785">
    <property type="entry name" value="Galactose-binding domain-like"/>
    <property type="match status" value="1"/>
</dbReference>
<dbReference type="InterPro" id="IPR045099">
    <property type="entry name" value="PITH1-like"/>
</dbReference>
<evidence type="ECO:0000256" key="1">
    <source>
        <dbReference type="ARBA" id="ARBA00025788"/>
    </source>
</evidence>
<accession>A0AAV4LZA3</accession>
<proteinExistence type="inferred from homology"/>
<comment type="caution">
    <text evidence="3">The sequence shown here is derived from an EMBL/GenBank/DDBJ whole genome shotgun (WGS) entry which is preliminary data.</text>
</comment>
<dbReference type="AlphaFoldDB" id="A0AAV4LZA3"/>
<dbReference type="InterPro" id="IPR037047">
    <property type="entry name" value="PITH_dom_sf"/>
</dbReference>
<sequence>MRIGFYVCSAVRHPHNGRESVRLGWAADRQPHYTFSGHFYTSFAVMGSPDPGEVHDELLRHYELSQQLSRRAYSGGGPVNLALVVRCLDYSTSTALNAMDGYGQLSEVLLPTAVDSPPMVSDVDEQLILKLFFIEPVNIAYIVLQCDEPPDDVEASAPKTLHLYVNRPEFDFIEADTVIPHQKIVLDEATMHQKHPLKATKFDRVRSLHVFVVDNLEGVEHTYLNRLTLYGTVQKRYPDKFAI</sequence>
<comment type="similarity">
    <text evidence="1">Belongs to the PITHD1 family.</text>
</comment>
<dbReference type="EMBL" id="BPLF01000004">
    <property type="protein sequence ID" value="GIX64985.1"/>
    <property type="molecule type" value="Genomic_DNA"/>
</dbReference>
<dbReference type="InterPro" id="IPR008979">
    <property type="entry name" value="Galactose-bd-like_sf"/>
</dbReference>
<dbReference type="PROSITE" id="PS51532">
    <property type="entry name" value="PITH"/>
    <property type="match status" value="1"/>
</dbReference>
<dbReference type="Gene3D" id="2.60.120.470">
    <property type="entry name" value="PITH domain"/>
    <property type="match status" value="1"/>
</dbReference>
<reference evidence="3 4" key="1">
    <citation type="submission" date="2021-06" db="EMBL/GenBank/DDBJ databases">
        <title>Genome sequence of Babesia caballi.</title>
        <authorList>
            <person name="Yamagishi J."/>
            <person name="Kidaka T."/>
            <person name="Ochi A."/>
        </authorList>
    </citation>
    <scope>NUCLEOTIDE SEQUENCE [LARGE SCALE GENOMIC DNA]</scope>
    <source>
        <strain evidence="3">USDA-D6B2</strain>
    </source>
</reference>
<gene>
    <name evidence="3" type="ORF">BcabD6B2_44200</name>
</gene>
<keyword evidence="4" id="KW-1185">Reference proteome</keyword>
<dbReference type="Pfam" id="PF06201">
    <property type="entry name" value="PITH"/>
    <property type="match status" value="1"/>
</dbReference>
<evidence type="ECO:0000259" key="2">
    <source>
        <dbReference type="PROSITE" id="PS51532"/>
    </source>
</evidence>